<dbReference type="PROSITE" id="PS51257">
    <property type="entry name" value="PROKAR_LIPOPROTEIN"/>
    <property type="match status" value="1"/>
</dbReference>
<evidence type="ECO:0000313" key="4">
    <source>
        <dbReference type="Proteomes" id="UP000193387"/>
    </source>
</evidence>
<feature type="compositionally biased region" description="Low complexity" evidence="1">
    <location>
        <begin position="31"/>
        <end position="64"/>
    </location>
</feature>
<keyword evidence="2" id="KW-0732">Signal</keyword>
<gene>
    <name evidence="3" type="ORF">AWC23_21770</name>
</gene>
<evidence type="ECO:0000256" key="2">
    <source>
        <dbReference type="SAM" id="SignalP"/>
    </source>
</evidence>
<feature type="signal peptide" evidence="2">
    <location>
        <begin position="1"/>
        <end position="20"/>
    </location>
</feature>
<feature type="chain" id="PRO_5042569868" description="Lipoprotein LpqN" evidence="2">
    <location>
        <begin position="21"/>
        <end position="218"/>
    </location>
</feature>
<name>A0AAJ3NM53_9MYCO</name>
<sequence length="218" mass="21772">MVTKVSARAAGLMATTLAVAMALTGCGGNKSASPSSSTSTSSASPAPASSTSASPAPSSGAAQPSDYSNLLIKATDIVVPGDTFTLVQSVPVPSPAGVDGLFMNQANSRKIDVTLYVYPDAGAAGQARDMAAQTMTDPEIGVKGGSPGPIDVGTNGTMAIGTANKHDGPVSKAMVMFVEGKVFADLEFESPPGDPVPQDFVLDVARKQDAAIKSGLPA</sequence>
<keyword evidence="4" id="KW-1185">Reference proteome</keyword>
<reference evidence="3 4" key="1">
    <citation type="submission" date="2016-01" db="EMBL/GenBank/DDBJ databases">
        <title>The new phylogeny of the genus Mycobacterium.</title>
        <authorList>
            <person name="Tarcisio F."/>
            <person name="Conor M."/>
            <person name="Antonella G."/>
            <person name="Elisabetta G."/>
            <person name="Giulia F.S."/>
            <person name="Sara T."/>
            <person name="Anna F."/>
            <person name="Clotilde B."/>
            <person name="Roberto B."/>
            <person name="Veronica D.S."/>
            <person name="Fabio R."/>
            <person name="Monica P."/>
            <person name="Olivier J."/>
            <person name="Enrico T."/>
            <person name="Nicola S."/>
        </authorList>
    </citation>
    <scope>NUCLEOTIDE SEQUENCE [LARGE SCALE GENOMIC DNA]</scope>
    <source>
        <strain evidence="3 4">DSM 44616</strain>
    </source>
</reference>
<dbReference type="EMBL" id="LQPR01000055">
    <property type="protein sequence ID" value="ORW68061.1"/>
    <property type="molecule type" value="Genomic_DNA"/>
</dbReference>
<evidence type="ECO:0000256" key="1">
    <source>
        <dbReference type="SAM" id="MobiDB-lite"/>
    </source>
</evidence>
<accession>A0AAJ3NM53</accession>
<evidence type="ECO:0000313" key="3">
    <source>
        <dbReference type="EMBL" id="ORW68061.1"/>
    </source>
</evidence>
<dbReference type="AlphaFoldDB" id="A0AAJ3NM53"/>
<feature type="region of interest" description="Disordered" evidence="1">
    <location>
        <begin position="29"/>
        <end position="64"/>
    </location>
</feature>
<protein>
    <recommendedName>
        <fullName evidence="5">Lipoprotein LpqN</fullName>
    </recommendedName>
</protein>
<evidence type="ECO:0008006" key="5">
    <source>
        <dbReference type="Google" id="ProtNLM"/>
    </source>
</evidence>
<organism evidence="3 4">
    <name type="scientific">Mycobacterium saskatchewanense</name>
    <dbReference type="NCBI Taxonomy" id="220927"/>
    <lineage>
        <taxon>Bacteria</taxon>
        <taxon>Bacillati</taxon>
        <taxon>Actinomycetota</taxon>
        <taxon>Actinomycetes</taxon>
        <taxon>Mycobacteriales</taxon>
        <taxon>Mycobacteriaceae</taxon>
        <taxon>Mycobacterium</taxon>
        <taxon>Mycobacterium simiae complex</taxon>
    </lineage>
</organism>
<proteinExistence type="predicted"/>
<comment type="caution">
    <text evidence="3">The sequence shown here is derived from an EMBL/GenBank/DDBJ whole genome shotgun (WGS) entry which is preliminary data.</text>
</comment>
<dbReference type="Proteomes" id="UP000193387">
    <property type="component" value="Unassembled WGS sequence"/>
</dbReference>